<reference evidence="12" key="1">
    <citation type="journal article" date="2020" name="Appl. Environ. Microbiol.">
        <title>Medium-Chain Fatty Acid Synthesis by 'Candidatus Weimeria bifida' gen. nov., sp. nov., and 'Candidatus Pseudoramibacter fermentans' sp. nov.</title>
        <authorList>
            <person name="Scarborough M.J."/>
            <person name="Myers K.S."/>
            <person name="Donohue T.J."/>
            <person name="Noguera D.R."/>
        </authorList>
    </citation>
    <scope>NUCLEOTIDE SEQUENCE</scope>
    <source>
        <strain evidence="12">LCO1.1</strain>
    </source>
</reference>
<evidence type="ECO:0000256" key="2">
    <source>
        <dbReference type="ARBA" id="ARBA00011081"/>
    </source>
</evidence>
<evidence type="ECO:0000256" key="4">
    <source>
        <dbReference type="ARBA" id="ARBA00022679"/>
    </source>
</evidence>
<dbReference type="InterPro" id="IPR033248">
    <property type="entry name" value="Transketolase_C"/>
</dbReference>
<keyword evidence="5 10" id="KW-0479">Metal-binding</keyword>
<comment type="similarity">
    <text evidence="2 10">Belongs to the transketolase family. DXPS subfamily.</text>
</comment>
<feature type="binding site" evidence="10">
    <location>
        <position position="364"/>
    </location>
    <ligand>
        <name>thiamine diphosphate</name>
        <dbReference type="ChEBI" id="CHEBI:58937"/>
    </ligand>
</feature>
<keyword evidence="8 10" id="KW-0786">Thiamine pyrophosphate</keyword>
<dbReference type="NCBIfam" id="TIGR00204">
    <property type="entry name" value="dxs"/>
    <property type="match status" value="1"/>
</dbReference>
<comment type="cofactor">
    <cofactor evidence="10">
        <name>thiamine diphosphate</name>
        <dbReference type="ChEBI" id="CHEBI:58937"/>
    </cofactor>
    <text evidence="10">Binds 1 thiamine pyrophosphate per subunit.</text>
</comment>
<dbReference type="GO" id="GO:0005829">
    <property type="term" value="C:cytosol"/>
    <property type="evidence" value="ECO:0007669"/>
    <property type="project" value="TreeGrafter"/>
</dbReference>
<evidence type="ECO:0000259" key="11">
    <source>
        <dbReference type="SMART" id="SM00861"/>
    </source>
</evidence>
<dbReference type="InterPro" id="IPR049557">
    <property type="entry name" value="Transketolase_CS"/>
</dbReference>
<comment type="function">
    <text evidence="10">Catalyzes the acyloin condensation reaction between C atoms 2 and 3 of pyruvate and glyceraldehyde 3-phosphate to yield 1-deoxy-D-xylulose-5-phosphate (DXP).</text>
</comment>
<dbReference type="SMART" id="SM00861">
    <property type="entry name" value="Transket_pyr"/>
    <property type="match status" value="1"/>
</dbReference>
<feature type="binding site" evidence="10">
    <location>
        <position position="173"/>
    </location>
    <ligand>
        <name>thiamine diphosphate</name>
        <dbReference type="ChEBI" id="CHEBI:58937"/>
    </ligand>
</feature>
<comment type="caution">
    <text evidence="12">The sequence shown here is derived from an EMBL/GenBank/DDBJ whole genome shotgun (WGS) entry which is preliminary data.</text>
</comment>
<dbReference type="Proteomes" id="UP000460257">
    <property type="component" value="Unassembled WGS sequence"/>
</dbReference>
<dbReference type="PROSITE" id="PS00801">
    <property type="entry name" value="TRANSKETOLASE_1"/>
    <property type="match status" value="1"/>
</dbReference>
<accession>A0A6N7J2W7</accession>
<comment type="catalytic activity">
    <reaction evidence="10">
        <text>D-glyceraldehyde 3-phosphate + pyruvate + H(+) = 1-deoxy-D-xylulose 5-phosphate + CO2</text>
        <dbReference type="Rhea" id="RHEA:12605"/>
        <dbReference type="ChEBI" id="CHEBI:15361"/>
        <dbReference type="ChEBI" id="CHEBI:15378"/>
        <dbReference type="ChEBI" id="CHEBI:16526"/>
        <dbReference type="ChEBI" id="CHEBI:57792"/>
        <dbReference type="ChEBI" id="CHEBI:59776"/>
        <dbReference type="EC" id="2.2.1.7"/>
    </reaction>
</comment>
<dbReference type="InterPro" id="IPR009014">
    <property type="entry name" value="Transketo_C/PFOR_II"/>
</dbReference>
<dbReference type="Gene3D" id="3.40.50.920">
    <property type="match status" value="1"/>
</dbReference>
<evidence type="ECO:0000256" key="1">
    <source>
        <dbReference type="ARBA" id="ARBA00004980"/>
    </source>
</evidence>
<dbReference type="GO" id="GO:0008661">
    <property type="term" value="F:1-deoxy-D-xylulose-5-phosphate synthase activity"/>
    <property type="evidence" value="ECO:0007669"/>
    <property type="project" value="UniProtKB-UniRule"/>
</dbReference>
<dbReference type="GO" id="GO:0019288">
    <property type="term" value="P:isopentenyl diphosphate biosynthetic process, methylerythritol 4-phosphate pathway"/>
    <property type="evidence" value="ECO:0007669"/>
    <property type="project" value="TreeGrafter"/>
</dbReference>
<dbReference type="PANTHER" id="PTHR43322:SF5">
    <property type="entry name" value="1-DEOXY-D-XYLULOSE-5-PHOSPHATE SYNTHASE, CHLOROPLASTIC"/>
    <property type="match status" value="1"/>
</dbReference>
<dbReference type="Pfam" id="PF13292">
    <property type="entry name" value="DXP_synthase_N"/>
    <property type="match status" value="1"/>
</dbReference>
<sequence length="624" mass="67986">MVLEKINAPGNVKKLSKDELPLLARELRQFIVKNVAENGGHLASNLGDIELTIALHRILNFPEDKLIWDVGHQSYAHKILTGRRAGFSTLRQKGGITGFSNPKESDCDAFVSGHSSTSISVALGFAEARELTGGHENVVAVIGDGAMTGGMAYEALNNASMLKSNLTIILNDNQMSISPNVGGMSEHLARVRTSQGYTGLKSGMEESLRRVPGGESFIRFLRGAKNGIKQFVVPGMIFENLGIMYLGPVDGHDIESMTRVISSALKYKGPVLVHVLTKKGRGYRPAEKNPSLFHGVGPFDIKTGKLKKQTEYPTYTEVFSRALVRKAWDNDRIAAVTAAMDLGCGLSEFKEQFPERFFDVGIAEAHAVTFSSALAAGGMIPVFSVYSSFLQRGFDQLVHDVGIEQSHVIFAVDRAGLVGRDGMTHQGIFDISYLTMIPGMTVMAPMDAQELSDMLDFAIDKMNTPVAIRYPRGEAFFYENKKTQIEYGKCEVLSEPKESEVLLFALGSMVECAISVAHILKKSEISTSIVNARFASPIDKDFLTNAAKKYDIIVSLEENVRSGGFGEHVLSVLSDAGFEGRFINVSIPDEFVPQGSVEELICDVGIDADSVAHRIESALEGRKS</sequence>
<protein>
    <recommendedName>
        <fullName evidence="10">1-deoxy-D-xylulose-5-phosphate synthase</fullName>
        <ecNumber evidence="10">2.2.1.7</ecNumber>
    </recommendedName>
    <alternativeName>
        <fullName evidence="10">1-deoxyxylulose-5-phosphate synthase</fullName>
        <shortName evidence="10">DXP synthase</shortName>
        <shortName evidence="10">DXPS</shortName>
    </alternativeName>
</protein>
<feature type="binding site" evidence="10">
    <location>
        <position position="72"/>
    </location>
    <ligand>
        <name>thiamine diphosphate</name>
        <dbReference type="ChEBI" id="CHEBI:58937"/>
    </ligand>
</feature>
<dbReference type="InterPro" id="IPR005475">
    <property type="entry name" value="Transketolase-like_Pyr-bd"/>
</dbReference>
<dbReference type="GO" id="GO:0016114">
    <property type="term" value="P:terpenoid biosynthetic process"/>
    <property type="evidence" value="ECO:0007669"/>
    <property type="project" value="UniProtKB-UniRule"/>
</dbReference>
<evidence type="ECO:0000256" key="9">
    <source>
        <dbReference type="ARBA" id="ARBA00023229"/>
    </source>
</evidence>
<keyword evidence="9 10" id="KW-0414">Isoprene biosynthesis</keyword>
<dbReference type="CDD" id="cd07033">
    <property type="entry name" value="TPP_PYR_DXS_TK_like"/>
    <property type="match status" value="1"/>
</dbReference>
<dbReference type="Pfam" id="PF02780">
    <property type="entry name" value="Transketolase_C"/>
    <property type="match status" value="1"/>
</dbReference>
<name>A0A6N7J2W7_9FIRM</name>
<keyword evidence="4 10" id="KW-0808">Transferase</keyword>
<evidence type="ECO:0000256" key="5">
    <source>
        <dbReference type="ARBA" id="ARBA00022723"/>
    </source>
</evidence>
<dbReference type="InterPro" id="IPR029061">
    <property type="entry name" value="THDP-binding"/>
</dbReference>
<evidence type="ECO:0000256" key="8">
    <source>
        <dbReference type="ARBA" id="ARBA00023052"/>
    </source>
</evidence>
<evidence type="ECO:0000256" key="6">
    <source>
        <dbReference type="ARBA" id="ARBA00022842"/>
    </source>
</evidence>
<dbReference type="SUPFAM" id="SSF52518">
    <property type="entry name" value="Thiamin diphosphate-binding fold (THDP-binding)"/>
    <property type="match status" value="2"/>
</dbReference>
<dbReference type="Gene3D" id="3.40.50.970">
    <property type="match status" value="2"/>
</dbReference>
<dbReference type="PANTHER" id="PTHR43322">
    <property type="entry name" value="1-D-DEOXYXYLULOSE 5-PHOSPHATE SYNTHASE-RELATED"/>
    <property type="match status" value="1"/>
</dbReference>
<dbReference type="Pfam" id="PF02779">
    <property type="entry name" value="Transket_pyr"/>
    <property type="match status" value="1"/>
</dbReference>
<dbReference type="SUPFAM" id="SSF52922">
    <property type="entry name" value="TK C-terminal domain-like"/>
    <property type="match status" value="1"/>
</dbReference>
<proteinExistence type="inferred from homology"/>
<comment type="cofactor">
    <cofactor evidence="10">
        <name>Mg(2+)</name>
        <dbReference type="ChEBI" id="CHEBI:18420"/>
    </cofactor>
    <text evidence="10">Binds 1 Mg(2+) ion per subunit.</text>
</comment>
<keyword evidence="13" id="KW-1185">Reference proteome</keyword>
<dbReference type="EC" id="2.2.1.7" evidence="10"/>
<feature type="binding site" evidence="10">
    <location>
        <begin position="113"/>
        <end position="115"/>
    </location>
    <ligand>
        <name>thiamine diphosphate</name>
        <dbReference type="ChEBI" id="CHEBI:58937"/>
    </ligand>
</feature>
<feature type="binding site" evidence="10">
    <location>
        <begin position="145"/>
        <end position="146"/>
    </location>
    <ligand>
        <name>thiamine diphosphate</name>
        <dbReference type="ChEBI" id="CHEBI:58937"/>
    </ligand>
</feature>
<keyword evidence="6 10" id="KW-0460">Magnesium</keyword>
<feature type="binding site" evidence="10">
    <location>
        <position position="173"/>
    </location>
    <ligand>
        <name>Mg(2+)</name>
        <dbReference type="ChEBI" id="CHEBI:18420"/>
    </ligand>
</feature>
<evidence type="ECO:0000256" key="7">
    <source>
        <dbReference type="ARBA" id="ARBA00022977"/>
    </source>
</evidence>
<dbReference type="GO" id="GO:0000287">
    <property type="term" value="F:magnesium ion binding"/>
    <property type="evidence" value="ECO:0007669"/>
    <property type="project" value="UniProtKB-UniRule"/>
</dbReference>
<dbReference type="GO" id="GO:0030976">
    <property type="term" value="F:thiamine pyrophosphate binding"/>
    <property type="evidence" value="ECO:0007669"/>
    <property type="project" value="UniProtKB-UniRule"/>
</dbReference>
<evidence type="ECO:0000313" key="13">
    <source>
        <dbReference type="Proteomes" id="UP000460257"/>
    </source>
</evidence>
<comment type="pathway">
    <text evidence="1 10">Metabolic intermediate biosynthesis; 1-deoxy-D-xylulose 5-phosphate biosynthesis; 1-deoxy-D-xylulose 5-phosphate from D-glyceraldehyde 3-phosphate and pyruvate: step 1/1.</text>
</comment>
<feature type="binding site" evidence="10">
    <location>
        <position position="144"/>
    </location>
    <ligand>
        <name>Mg(2+)</name>
        <dbReference type="ChEBI" id="CHEBI:18420"/>
    </ligand>
</feature>
<dbReference type="AlphaFoldDB" id="A0A6N7J2W7"/>
<feature type="binding site" evidence="10">
    <location>
        <position position="283"/>
    </location>
    <ligand>
        <name>thiamine diphosphate</name>
        <dbReference type="ChEBI" id="CHEBI:58937"/>
    </ligand>
</feature>
<organism evidence="12 13">
    <name type="scientific">Candidatus Weimeria bifida</name>
    <dbReference type="NCBI Taxonomy" id="2599074"/>
    <lineage>
        <taxon>Bacteria</taxon>
        <taxon>Bacillati</taxon>
        <taxon>Bacillota</taxon>
        <taxon>Clostridia</taxon>
        <taxon>Lachnospirales</taxon>
        <taxon>Lachnospiraceae</taxon>
        <taxon>Candidatus Weimeria</taxon>
    </lineage>
</organism>
<dbReference type="InterPro" id="IPR005477">
    <property type="entry name" value="Dxylulose-5-P_synthase"/>
</dbReference>
<gene>
    <name evidence="10 12" type="primary">dxs</name>
    <name evidence="12" type="ORF">FRC54_11000</name>
</gene>
<evidence type="ECO:0000256" key="3">
    <source>
        <dbReference type="ARBA" id="ARBA00011738"/>
    </source>
</evidence>
<dbReference type="HAMAP" id="MF_00315">
    <property type="entry name" value="DXP_synth"/>
    <property type="match status" value="1"/>
</dbReference>
<dbReference type="CDD" id="cd02007">
    <property type="entry name" value="TPP_DXS"/>
    <property type="match status" value="1"/>
</dbReference>
<evidence type="ECO:0000256" key="10">
    <source>
        <dbReference type="HAMAP-Rule" id="MF_00315"/>
    </source>
</evidence>
<keyword evidence="7 10" id="KW-0784">Thiamine biosynthesis</keyword>
<evidence type="ECO:0000313" key="12">
    <source>
        <dbReference type="EMBL" id="MQN02385.1"/>
    </source>
</evidence>
<dbReference type="GO" id="GO:0009228">
    <property type="term" value="P:thiamine biosynthetic process"/>
    <property type="evidence" value="ECO:0007669"/>
    <property type="project" value="UniProtKB-UniRule"/>
</dbReference>
<dbReference type="EMBL" id="VOGC01000010">
    <property type="protein sequence ID" value="MQN02385.1"/>
    <property type="molecule type" value="Genomic_DNA"/>
</dbReference>
<dbReference type="UniPathway" id="UPA00064">
    <property type="reaction ID" value="UER00091"/>
</dbReference>
<feature type="domain" description="Transketolase-like pyrimidine-binding" evidence="11">
    <location>
        <begin position="313"/>
        <end position="478"/>
    </location>
</feature>
<dbReference type="NCBIfam" id="NF003933">
    <property type="entry name" value="PRK05444.2-2"/>
    <property type="match status" value="1"/>
</dbReference>
<comment type="subunit">
    <text evidence="3 10">Homodimer.</text>
</comment>